<dbReference type="AlphaFoldDB" id="A0A9W6NQW9"/>
<accession>A0A9W6NQW9</accession>
<evidence type="ECO:0000313" key="3">
    <source>
        <dbReference type="Proteomes" id="UP001143480"/>
    </source>
</evidence>
<keyword evidence="3" id="KW-1185">Reference proteome</keyword>
<name>A0A9W6NQW9_9ACTN</name>
<comment type="caution">
    <text evidence="2">The sequence shown here is derived from an EMBL/GenBank/DDBJ whole genome shotgun (WGS) entry which is preliminary data.</text>
</comment>
<reference evidence="2" key="2">
    <citation type="submission" date="2023-01" db="EMBL/GenBank/DDBJ databases">
        <authorList>
            <person name="Sun Q."/>
            <person name="Evtushenko L."/>
        </authorList>
    </citation>
    <scope>NUCLEOTIDE SEQUENCE</scope>
    <source>
        <strain evidence="2">VKM Ac-1321</strain>
    </source>
</reference>
<keyword evidence="1" id="KW-0812">Transmembrane</keyword>
<feature type="transmembrane region" description="Helical" evidence="1">
    <location>
        <begin position="63"/>
        <end position="81"/>
    </location>
</feature>
<dbReference type="Proteomes" id="UP001143480">
    <property type="component" value="Unassembled WGS sequence"/>
</dbReference>
<evidence type="ECO:0000256" key="1">
    <source>
        <dbReference type="SAM" id="Phobius"/>
    </source>
</evidence>
<reference evidence="2" key="1">
    <citation type="journal article" date="2014" name="Int. J. Syst. Evol. Microbiol.">
        <title>Complete genome sequence of Corynebacterium casei LMG S-19264T (=DSM 44701T), isolated from a smear-ripened cheese.</title>
        <authorList>
            <consortium name="US DOE Joint Genome Institute (JGI-PGF)"/>
            <person name="Walter F."/>
            <person name="Albersmeier A."/>
            <person name="Kalinowski J."/>
            <person name="Ruckert C."/>
        </authorList>
    </citation>
    <scope>NUCLEOTIDE SEQUENCE</scope>
    <source>
        <strain evidence="2">VKM Ac-1321</strain>
    </source>
</reference>
<gene>
    <name evidence="2" type="ORF">GCM10017581_075350</name>
</gene>
<dbReference type="EMBL" id="BSFP01000063">
    <property type="protein sequence ID" value="GLL05788.1"/>
    <property type="molecule type" value="Genomic_DNA"/>
</dbReference>
<keyword evidence="1" id="KW-1133">Transmembrane helix</keyword>
<sequence length="82" mass="8677">MSDRVLQRLARMNKTAAFLGAAALVFLGLLLPGIVGATVLILISVGLVWVLTKTWPVTPAPARVPRVLILTLLVVVAAYKAS</sequence>
<feature type="transmembrane region" description="Helical" evidence="1">
    <location>
        <begin position="21"/>
        <end position="51"/>
    </location>
</feature>
<keyword evidence="1" id="KW-0472">Membrane</keyword>
<evidence type="ECO:0000313" key="2">
    <source>
        <dbReference type="EMBL" id="GLL05788.1"/>
    </source>
</evidence>
<proteinExistence type="predicted"/>
<dbReference type="InterPro" id="IPR046549">
    <property type="entry name" value="DUF6703"/>
</dbReference>
<organism evidence="2 3">
    <name type="scientific">Dactylosporangium matsuzakiense</name>
    <dbReference type="NCBI Taxonomy" id="53360"/>
    <lineage>
        <taxon>Bacteria</taxon>
        <taxon>Bacillati</taxon>
        <taxon>Actinomycetota</taxon>
        <taxon>Actinomycetes</taxon>
        <taxon>Micromonosporales</taxon>
        <taxon>Micromonosporaceae</taxon>
        <taxon>Dactylosporangium</taxon>
    </lineage>
</organism>
<protein>
    <submittedName>
        <fullName evidence="2">Uncharacterized protein</fullName>
    </submittedName>
</protein>
<dbReference type="RefSeq" id="WP_261961086.1">
    <property type="nucleotide sequence ID" value="NZ_BAAAXA010000001.1"/>
</dbReference>
<dbReference type="Pfam" id="PF20444">
    <property type="entry name" value="DUF6703"/>
    <property type="match status" value="1"/>
</dbReference>